<dbReference type="HOGENOM" id="CLU_3237659_0_0_10"/>
<proteinExistence type="predicted"/>
<gene>
    <name evidence="1" type="ORF">HMPREF1991_00749</name>
</gene>
<dbReference type="AlphaFoldDB" id="A0A069QK19"/>
<reference evidence="1 2" key="1">
    <citation type="submission" date="2013-08" db="EMBL/GenBank/DDBJ databases">
        <authorList>
            <person name="Weinstock G."/>
            <person name="Sodergren E."/>
            <person name="Wylie T."/>
            <person name="Fulton L."/>
            <person name="Fulton R."/>
            <person name="Fronick C."/>
            <person name="O'Laughlin M."/>
            <person name="Godfrey J."/>
            <person name="Miner T."/>
            <person name="Herter B."/>
            <person name="Appelbaum E."/>
            <person name="Cordes M."/>
            <person name="Lek S."/>
            <person name="Wollam A."/>
            <person name="Pepin K.H."/>
            <person name="Palsikar V.B."/>
            <person name="Mitreva M."/>
            <person name="Wilson R.K."/>
        </authorList>
    </citation>
    <scope>NUCLEOTIDE SEQUENCE [LARGE SCALE GENOMIC DNA]</scope>
    <source>
        <strain evidence="1 2">ATCC 15930</strain>
    </source>
</reference>
<accession>A0A069QK19</accession>
<organism evidence="1 2">
    <name type="scientific">Hoylesella loescheii DSM 19665 = JCM 12249 = ATCC 15930</name>
    <dbReference type="NCBI Taxonomy" id="1122985"/>
    <lineage>
        <taxon>Bacteria</taxon>
        <taxon>Pseudomonadati</taxon>
        <taxon>Bacteroidota</taxon>
        <taxon>Bacteroidia</taxon>
        <taxon>Bacteroidales</taxon>
        <taxon>Prevotellaceae</taxon>
        <taxon>Hoylesella</taxon>
    </lineage>
</organism>
<name>A0A069QK19_HOYLO</name>
<evidence type="ECO:0000313" key="2">
    <source>
        <dbReference type="Proteomes" id="UP000027442"/>
    </source>
</evidence>
<sequence length="43" mass="4367">MQGAAPVLAGFAPHYLSSTRGGLPSLCSVLSVCSVSFAHGFDK</sequence>
<protein>
    <submittedName>
        <fullName evidence="1">Uncharacterized protein</fullName>
    </submittedName>
</protein>
<dbReference type="EMBL" id="JNGW01000024">
    <property type="protein sequence ID" value="KDR53193.1"/>
    <property type="molecule type" value="Genomic_DNA"/>
</dbReference>
<comment type="caution">
    <text evidence="1">The sequence shown here is derived from an EMBL/GenBank/DDBJ whole genome shotgun (WGS) entry which is preliminary data.</text>
</comment>
<dbReference type="Proteomes" id="UP000027442">
    <property type="component" value="Unassembled WGS sequence"/>
</dbReference>
<keyword evidence="2" id="KW-1185">Reference proteome</keyword>
<evidence type="ECO:0000313" key="1">
    <source>
        <dbReference type="EMBL" id="KDR53193.1"/>
    </source>
</evidence>